<evidence type="ECO:0000313" key="2">
    <source>
        <dbReference type="EMBL" id="EGN95247.1"/>
    </source>
</evidence>
<dbReference type="InParanoid" id="F8Q9J2"/>
<dbReference type="GO" id="GO:0016491">
    <property type="term" value="F:oxidoreductase activity"/>
    <property type="evidence" value="ECO:0007669"/>
    <property type="project" value="UniProtKB-KW"/>
</dbReference>
<dbReference type="PANTHER" id="PTHR43157:SF31">
    <property type="entry name" value="PHOSPHATIDYLINOSITOL-GLYCAN BIOSYNTHESIS CLASS F PROTEIN"/>
    <property type="match status" value="1"/>
</dbReference>
<dbReference type="HOGENOM" id="CLU_906616_0_0_1"/>
<keyword evidence="3" id="KW-1185">Reference proteome</keyword>
<evidence type="ECO:0000313" key="3">
    <source>
        <dbReference type="Proteomes" id="UP000008063"/>
    </source>
</evidence>
<organism evidence="3">
    <name type="scientific">Serpula lacrymans var. lacrymans (strain S7.3)</name>
    <name type="common">Dry rot fungus</name>
    <dbReference type="NCBI Taxonomy" id="936435"/>
    <lineage>
        <taxon>Eukaryota</taxon>
        <taxon>Fungi</taxon>
        <taxon>Dikarya</taxon>
        <taxon>Basidiomycota</taxon>
        <taxon>Agaricomycotina</taxon>
        <taxon>Agaricomycetes</taxon>
        <taxon>Agaricomycetidae</taxon>
        <taxon>Boletales</taxon>
        <taxon>Coniophorineae</taxon>
        <taxon>Serpulaceae</taxon>
        <taxon>Serpula</taxon>
    </lineage>
</organism>
<dbReference type="Proteomes" id="UP000008063">
    <property type="component" value="Unassembled WGS sequence"/>
</dbReference>
<reference evidence="3" key="1">
    <citation type="journal article" date="2011" name="Science">
        <title>The plant cell wall-decomposing machinery underlies the functional diversity of forest fungi.</title>
        <authorList>
            <person name="Eastwood D.C."/>
            <person name="Floudas D."/>
            <person name="Binder M."/>
            <person name="Majcherczyk A."/>
            <person name="Schneider P."/>
            <person name="Aerts A."/>
            <person name="Asiegbu F.O."/>
            <person name="Baker S.E."/>
            <person name="Barry K."/>
            <person name="Bendiksby M."/>
            <person name="Blumentritt M."/>
            <person name="Coutinho P.M."/>
            <person name="Cullen D."/>
            <person name="de Vries R.P."/>
            <person name="Gathman A."/>
            <person name="Goodell B."/>
            <person name="Henrissat B."/>
            <person name="Ihrmark K."/>
            <person name="Kauserud H."/>
            <person name="Kohler A."/>
            <person name="LaButti K."/>
            <person name="Lapidus A."/>
            <person name="Lavin J.L."/>
            <person name="Lee Y.-H."/>
            <person name="Lindquist E."/>
            <person name="Lilly W."/>
            <person name="Lucas S."/>
            <person name="Morin E."/>
            <person name="Murat C."/>
            <person name="Oguiza J.A."/>
            <person name="Park J."/>
            <person name="Pisabarro A.G."/>
            <person name="Riley R."/>
            <person name="Rosling A."/>
            <person name="Salamov A."/>
            <person name="Schmidt O."/>
            <person name="Schmutz J."/>
            <person name="Skrede I."/>
            <person name="Stenlid J."/>
            <person name="Wiebenga A."/>
            <person name="Xie X."/>
            <person name="Kuees U."/>
            <person name="Hibbett D.S."/>
            <person name="Hoffmeister D."/>
            <person name="Hoegberg N."/>
            <person name="Martin F."/>
            <person name="Grigoriev I.V."/>
            <person name="Watkinson S.C."/>
        </authorList>
    </citation>
    <scope>NUCLEOTIDE SEQUENCE [LARGE SCALE GENOMIC DNA]</scope>
    <source>
        <strain evidence="3">strain S7.3</strain>
    </source>
</reference>
<sequence length="307" mass="34110">MTDCWMLNLDGVLQRNSEVLHSLLAQFVNRTQSEDAIRELKEKTGNEAVFLKLDLANLKFVKAAAEEFLSKETQLHVLFNNAGLMGPPIDLVTEDGYDLQFGTNVVGHHYFTKLLLPVLISTAKTCQDGKVRVVTTSSSGHHFGNLDFNTFKDGPARKKQSTSVMYSQSKYNTTILYSVQHGALTQLYAGTTAEGAELNGQYLIPWARVGTPLAGTQDPELGRALWSWLEEQKCSGSIRQRFMTASASDTSMRLTDSRISKVLCVACSASQSHMVHLRIRFEEFEPVDIEPFVTILGLLESTIKNKA</sequence>
<dbReference type="Pfam" id="PF00106">
    <property type="entry name" value="adh_short"/>
    <property type="match status" value="1"/>
</dbReference>
<name>F8Q9J2_SERL3</name>
<protein>
    <recommendedName>
        <fullName evidence="4">NAD(P)-binding protein</fullName>
    </recommendedName>
</protein>
<gene>
    <name evidence="2" type="ORF">SERLA73DRAFT_162749</name>
</gene>
<dbReference type="SUPFAM" id="SSF51735">
    <property type="entry name" value="NAD(P)-binding Rossmann-fold domains"/>
    <property type="match status" value="1"/>
</dbReference>
<dbReference type="Gene3D" id="3.40.50.720">
    <property type="entry name" value="NAD(P)-binding Rossmann-like Domain"/>
    <property type="match status" value="1"/>
</dbReference>
<dbReference type="FunCoup" id="F8Q9J2">
    <property type="interactions" value="138"/>
</dbReference>
<evidence type="ECO:0000256" key="1">
    <source>
        <dbReference type="ARBA" id="ARBA00023002"/>
    </source>
</evidence>
<dbReference type="eggNOG" id="KOG1208">
    <property type="taxonomic scope" value="Eukaryota"/>
</dbReference>
<keyword evidence="1" id="KW-0560">Oxidoreductase</keyword>
<dbReference type="AlphaFoldDB" id="F8Q9J2"/>
<dbReference type="PANTHER" id="PTHR43157">
    <property type="entry name" value="PHOSPHATIDYLINOSITOL-GLYCAN BIOSYNTHESIS CLASS F PROTEIN-RELATED"/>
    <property type="match status" value="1"/>
</dbReference>
<dbReference type="InterPro" id="IPR036291">
    <property type="entry name" value="NAD(P)-bd_dom_sf"/>
</dbReference>
<dbReference type="InterPro" id="IPR002347">
    <property type="entry name" value="SDR_fam"/>
</dbReference>
<evidence type="ECO:0008006" key="4">
    <source>
        <dbReference type="Google" id="ProtNLM"/>
    </source>
</evidence>
<proteinExistence type="predicted"/>
<dbReference type="STRING" id="936435.F8Q9J2"/>
<accession>F8Q9J2</accession>
<dbReference type="EMBL" id="GL945486">
    <property type="protein sequence ID" value="EGN95247.1"/>
    <property type="molecule type" value="Genomic_DNA"/>
</dbReference>